<sequence length="312" mass="34076">MANEKGKNGSKGKAGNGGGNHKGAANDVAAKIAASNAGRAHKRAGNKLKQAGALARAQAAAAAREDQQARMRAEMSTKPVDIAIDCERIFNGVEGVYYLFGLVGKVRPHETQSGIIMVYELLDALDETGIRNVARPGTYIPIHALRLDPHRVQWRQRDVEAIAKHFHANVFGDIAKTMRRQHFAEKNEELKAVALKARAEEAAAKAAAQAAARAEEAKKPEEVRSFDERFLALKGLWTMPDGVVISTWNQQDGAHCADVRFAPEGHALYGYTPYIKTAHLSQKENGMHGEKLRDYLRVHLALIENVHALLAA</sequence>
<dbReference type="EMBL" id="MFLF01000020">
    <property type="protein sequence ID" value="OGG59134.1"/>
    <property type="molecule type" value="Genomic_DNA"/>
</dbReference>
<dbReference type="AlphaFoldDB" id="A0A1F6DCJ0"/>
<evidence type="ECO:0000313" key="2">
    <source>
        <dbReference type="EMBL" id="OGG59134.1"/>
    </source>
</evidence>
<accession>A0A1F6DCJ0</accession>
<name>A0A1F6DCJ0_9BACT</name>
<gene>
    <name evidence="2" type="ORF">A3C89_01870</name>
</gene>
<dbReference type="STRING" id="1798492.A3C89_01870"/>
<protein>
    <submittedName>
        <fullName evidence="2">Uncharacterized protein</fullName>
    </submittedName>
</protein>
<dbReference type="Proteomes" id="UP000178794">
    <property type="component" value="Unassembled WGS sequence"/>
</dbReference>
<evidence type="ECO:0000256" key="1">
    <source>
        <dbReference type="SAM" id="MobiDB-lite"/>
    </source>
</evidence>
<organism evidence="2 3">
    <name type="scientific">Candidatus Kaiserbacteria bacterium RIFCSPHIGHO2_02_FULL_50_50</name>
    <dbReference type="NCBI Taxonomy" id="1798492"/>
    <lineage>
        <taxon>Bacteria</taxon>
        <taxon>Candidatus Kaiseribacteriota</taxon>
    </lineage>
</organism>
<proteinExistence type="predicted"/>
<reference evidence="2 3" key="1">
    <citation type="journal article" date="2016" name="Nat. Commun.">
        <title>Thousands of microbial genomes shed light on interconnected biogeochemical processes in an aquifer system.</title>
        <authorList>
            <person name="Anantharaman K."/>
            <person name="Brown C.T."/>
            <person name="Hug L.A."/>
            <person name="Sharon I."/>
            <person name="Castelle C.J."/>
            <person name="Probst A.J."/>
            <person name="Thomas B.C."/>
            <person name="Singh A."/>
            <person name="Wilkins M.J."/>
            <person name="Karaoz U."/>
            <person name="Brodie E.L."/>
            <person name="Williams K.H."/>
            <person name="Hubbard S.S."/>
            <person name="Banfield J.F."/>
        </authorList>
    </citation>
    <scope>NUCLEOTIDE SEQUENCE [LARGE SCALE GENOMIC DNA]</scope>
</reference>
<comment type="caution">
    <text evidence="2">The sequence shown here is derived from an EMBL/GenBank/DDBJ whole genome shotgun (WGS) entry which is preliminary data.</text>
</comment>
<evidence type="ECO:0000313" key="3">
    <source>
        <dbReference type="Proteomes" id="UP000178794"/>
    </source>
</evidence>
<feature type="region of interest" description="Disordered" evidence="1">
    <location>
        <begin position="1"/>
        <end position="24"/>
    </location>
</feature>
<feature type="compositionally biased region" description="Gly residues" evidence="1">
    <location>
        <begin position="12"/>
        <end position="21"/>
    </location>
</feature>